<evidence type="ECO:0000313" key="1">
    <source>
        <dbReference type="EMBL" id="CCH48828.1"/>
    </source>
</evidence>
<dbReference type="KEGG" id="dpi:BN4_11593"/>
<dbReference type="Proteomes" id="UP000011724">
    <property type="component" value="Chromosome"/>
</dbReference>
<dbReference type="BioCyc" id="DPIE1322246:BN4_RS07990-MONOMER"/>
<reference evidence="2" key="2">
    <citation type="journal article" date="2013" name="Stand. Genomic Sci.">
        <title>Complete genome sequence of Desulfocapsa sulfexigens, a marine deltaproteobacterium specialized in disproportionating inorganic sulfur compounds.</title>
        <authorList>
            <person name="Finster K.W."/>
            <person name="Kjeldsen K.U."/>
            <person name="Kube M."/>
            <person name="Reinhardt R."/>
            <person name="Mussmann M."/>
            <person name="Amann R."/>
            <person name="Schreiber L."/>
        </authorList>
    </citation>
    <scope>NUCLEOTIDE SEQUENCE [LARGE SCALE GENOMIC DNA]</scope>
    <source>
        <strain evidence="2">DSM 10523 / SB164P1</strain>
    </source>
</reference>
<evidence type="ECO:0000313" key="2">
    <source>
        <dbReference type="Proteomes" id="UP000011724"/>
    </source>
</evidence>
<dbReference type="RefSeq" id="WP_015414872.1">
    <property type="nucleotide sequence ID" value="NC_020409.1"/>
</dbReference>
<dbReference type="HOGENOM" id="CLU_173954_0_0_7"/>
<organism evidence="1 2">
    <name type="scientific">Pseudodesulfovibrio piezophilus (strain DSM 21447 / JCM 15486 / C1TLV30)</name>
    <name type="common">Desulfovibrio piezophilus</name>
    <dbReference type="NCBI Taxonomy" id="1322246"/>
    <lineage>
        <taxon>Bacteria</taxon>
        <taxon>Pseudomonadati</taxon>
        <taxon>Thermodesulfobacteriota</taxon>
        <taxon>Desulfovibrionia</taxon>
        <taxon>Desulfovibrionales</taxon>
        <taxon>Desulfovibrionaceae</taxon>
    </lineage>
</organism>
<dbReference type="eggNOG" id="ENOG5033KYK">
    <property type="taxonomic scope" value="Bacteria"/>
</dbReference>
<name>M1WVZ4_PSEP2</name>
<accession>M1WVZ4</accession>
<dbReference type="AlphaFoldDB" id="M1WVZ4"/>
<gene>
    <name evidence="1" type="ordered locus">BN4_11593</name>
</gene>
<proteinExistence type="predicted"/>
<dbReference type="EMBL" id="FO203427">
    <property type="protein sequence ID" value="CCH48828.1"/>
    <property type="molecule type" value="Genomic_DNA"/>
</dbReference>
<protein>
    <recommendedName>
        <fullName evidence="3">Cell division protein FtsL</fullName>
    </recommendedName>
</protein>
<dbReference type="STRING" id="1322246.BN4_11593"/>
<dbReference type="PATRIC" id="fig|879567.3.peg.1666"/>
<sequence length="94" mass="10433">MSQADKTLLWMILTLLGAALTLGLGAVWLNIERMDVAYDLRKMEKSLGQKEDLAVKLTVERNNLISPYQLKRLAGRLGLGVAAPGQIRRIADTR</sequence>
<dbReference type="OrthoDB" id="5471898at2"/>
<keyword evidence="2" id="KW-1185">Reference proteome</keyword>
<reference evidence="1 2" key="1">
    <citation type="journal article" date="2013" name="PLoS ONE">
        <title>The first genomic and proteomic characterization of a deep-sea sulfate reducer: insights into the piezophilic lifestyle of Desulfovibrio piezophilus.</title>
        <authorList>
            <person name="Pradel N."/>
            <person name="Ji B."/>
            <person name="Gimenez G."/>
            <person name="Talla E."/>
            <person name="Lenoble P."/>
            <person name="Garel M."/>
            <person name="Tamburini C."/>
            <person name="Fourquet P."/>
            <person name="Lebrun R."/>
            <person name="Bertin P."/>
            <person name="Denis Y."/>
            <person name="Pophillat M."/>
            <person name="Barbe V."/>
            <person name="Ollivier B."/>
            <person name="Dolla A."/>
        </authorList>
    </citation>
    <scope>NUCLEOTIDE SEQUENCE [LARGE SCALE GENOMIC DNA]</scope>
    <source>
        <strain evidence="2">DSM 10523 / SB164P1</strain>
    </source>
</reference>
<evidence type="ECO:0008006" key="3">
    <source>
        <dbReference type="Google" id="ProtNLM"/>
    </source>
</evidence>